<proteinExistence type="inferred from homology"/>
<dbReference type="Pfam" id="PF07687">
    <property type="entry name" value="M20_dimer"/>
    <property type="match status" value="1"/>
</dbReference>
<organism evidence="4 5">
    <name type="scientific">Micromonospora echinofusca</name>
    <dbReference type="NCBI Taxonomy" id="47858"/>
    <lineage>
        <taxon>Bacteria</taxon>
        <taxon>Bacillati</taxon>
        <taxon>Actinomycetota</taxon>
        <taxon>Actinomycetes</taxon>
        <taxon>Micromonosporales</taxon>
        <taxon>Micromonosporaceae</taxon>
        <taxon>Micromonospora</taxon>
    </lineage>
</organism>
<dbReference type="GO" id="GO:0016787">
    <property type="term" value="F:hydrolase activity"/>
    <property type="evidence" value="ECO:0007669"/>
    <property type="project" value="UniProtKB-KW"/>
</dbReference>
<keyword evidence="2 4" id="KW-0378">Hydrolase</keyword>
<feature type="domain" description="Peptidase M20 dimerisation" evidence="3">
    <location>
        <begin position="223"/>
        <end position="314"/>
    </location>
</feature>
<name>A0ABS3VIS1_MICEH</name>
<dbReference type="EC" id="3.5.-.-" evidence="4"/>
<dbReference type="EMBL" id="WVUH01000001">
    <property type="protein sequence ID" value="MBO4204422.1"/>
    <property type="molecule type" value="Genomic_DNA"/>
</dbReference>
<dbReference type="Pfam" id="PF01546">
    <property type="entry name" value="Peptidase_M20"/>
    <property type="match status" value="1"/>
</dbReference>
<comment type="caution">
    <text evidence="4">The sequence shown here is derived from an EMBL/GenBank/DDBJ whole genome shotgun (WGS) entry which is preliminary data.</text>
</comment>
<dbReference type="InterPro" id="IPR011650">
    <property type="entry name" value="Peptidase_M20_dimer"/>
</dbReference>
<dbReference type="PANTHER" id="PTHR32494:SF5">
    <property type="entry name" value="ALLANTOATE AMIDOHYDROLASE"/>
    <property type="match status" value="1"/>
</dbReference>
<dbReference type="PANTHER" id="PTHR32494">
    <property type="entry name" value="ALLANTOATE DEIMINASE-RELATED"/>
    <property type="match status" value="1"/>
</dbReference>
<sequence length="421" mass="43445">MLTRVGHRVDRGRLLGHLNELARFGGADGGGVSREGFGEADNAARAYLTGQAESLGLTASVDPAGNLLIRRRRSHEPERPVLLFGSHLDSVTNGGRYDGAYGVVAALEVLAHFAEHPGPMAYEPVAVAFANEEGALFPCPFFGSKALVGMVNSADGIVDHDGRPLRAALSAAGGDPDALATAAWPAGSIGAFLELHVEQGPILERCGTPIGIVDVVTGRSILDITLNGRQNHAGTTPMDARCDALVAAAKLIVAIENLAREQGVCSVATVGTIDSAPNVTNVIPGSVTLTAEIRDGSPQRLAAAERAILQLVAESDTHHNSARVTMRSAPTETDPRIRACVAEAAAELGFATMGLSSGAGHDAQIIAAAAPVAVIFVPSRDGISHAPAEHTDPEDLVAGADVLLGTVRRMLFTVPAPGARP</sequence>
<dbReference type="InterPro" id="IPR002933">
    <property type="entry name" value="Peptidase_M20"/>
</dbReference>
<dbReference type="Gene3D" id="3.40.630.10">
    <property type="entry name" value="Zn peptidases"/>
    <property type="match status" value="1"/>
</dbReference>
<dbReference type="InterPro" id="IPR036264">
    <property type="entry name" value="Bact_exopeptidase_dim_dom"/>
</dbReference>
<keyword evidence="5" id="KW-1185">Reference proteome</keyword>
<dbReference type="NCBIfam" id="TIGR01879">
    <property type="entry name" value="hydantase"/>
    <property type="match status" value="1"/>
</dbReference>
<comment type="similarity">
    <text evidence="1">Belongs to the peptidase M20 family.</text>
</comment>
<evidence type="ECO:0000313" key="5">
    <source>
        <dbReference type="Proteomes" id="UP000823521"/>
    </source>
</evidence>
<dbReference type="PIRSF" id="PIRSF001235">
    <property type="entry name" value="Amidase_carbamoylase"/>
    <property type="match status" value="1"/>
</dbReference>
<accession>A0ABS3VIS1</accession>
<evidence type="ECO:0000256" key="2">
    <source>
        <dbReference type="ARBA" id="ARBA00022801"/>
    </source>
</evidence>
<gene>
    <name evidence="4" type="ORF">GSF22_00105</name>
</gene>
<evidence type="ECO:0000259" key="3">
    <source>
        <dbReference type="Pfam" id="PF07687"/>
    </source>
</evidence>
<dbReference type="SUPFAM" id="SSF55031">
    <property type="entry name" value="Bacterial exopeptidase dimerisation domain"/>
    <property type="match status" value="1"/>
</dbReference>
<evidence type="ECO:0000313" key="4">
    <source>
        <dbReference type="EMBL" id="MBO4204422.1"/>
    </source>
</evidence>
<reference evidence="4 5" key="1">
    <citation type="submission" date="2019-12" db="EMBL/GenBank/DDBJ databases">
        <title>Whole genome sequencing of endophytic Actinobacterium Micromonospora sp. MPMI6T.</title>
        <authorList>
            <person name="Evv R."/>
            <person name="Podile A.R."/>
        </authorList>
    </citation>
    <scope>NUCLEOTIDE SEQUENCE [LARGE SCALE GENOMIC DNA]</scope>
    <source>
        <strain evidence="4 5">MPMI6</strain>
    </source>
</reference>
<evidence type="ECO:0000256" key="1">
    <source>
        <dbReference type="ARBA" id="ARBA00006153"/>
    </source>
</evidence>
<dbReference type="CDD" id="cd03884">
    <property type="entry name" value="M20_bAS"/>
    <property type="match status" value="1"/>
</dbReference>
<dbReference type="InterPro" id="IPR010158">
    <property type="entry name" value="Amidase_Cbmase"/>
</dbReference>
<dbReference type="RefSeq" id="WP_208810505.1">
    <property type="nucleotide sequence ID" value="NZ_WVUH01000001.1"/>
</dbReference>
<protein>
    <submittedName>
        <fullName evidence="4">Hydantoinase/carbamoylase family amidase</fullName>
        <ecNumber evidence="4">3.5.-.-</ecNumber>
    </submittedName>
</protein>
<dbReference type="SUPFAM" id="SSF53187">
    <property type="entry name" value="Zn-dependent exopeptidases"/>
    <property type="match status" value="1"/>
</dbReference>
<dbReference type="Proteomes" id="UP000823521">
    <property type="component" value="Unassembled WGS sequence"/>
</dbReference>
<dbReference type="Gene3D" id="3.30.70.360">
    <property type="match status" value="1"/>
</dbReference>